<dbReference type="PROSITE" id="PS51675">
    <property type="entry name" value="SAM_MT_TRM10"/>
    <property type="match status" value="1"/>
</dbReference>
<dbReference type="PANTHER" id="PTHR13563:SF12">
    <property type="entry name" value="PROTEIN CBG09110"/>
    <property type="match status" value="1"/>
</dbReference>
<keyword evidence="3" id="KW-0949">S-adenosyl-L-methionine</keyword>
<keyword evidence="2" id="KW-0808">Transferase</keyword>
<evidence type="ECO:0000259" key="5">
    <source>
        <dbReference type="PROSITE" id="PS51675"/>
    </source>
</evidence>
<dbReference type="GO" id="GO:0070131">
    <property type="term" value="P:positive regulation of mitochondrial translation"/>
    <property type="evidence" value="ECO:0007669"/>
    <property type="project" value="TreeGrafter"/>
</dbReference>
<feature type="compositionally biased region" description="Low complexity" evidence="4">
    <location>
        <begin position="21"/>
        <end position="31"/>
    </location>
</feature>
<gene>
    <name evidence="6" type="ORF">PENTCL1PPCAC_25447</name>
</gene>
<dbReference type="EMBL" id="BTSX01000006">
    <property type="protein sequence ID" value="GMT03273.1"/>
    <property type="molecule type" value="Genomic_DNA"/>
</dbReference>
<dbReference type="Gene3D" id="3.40.1280.30">
    <property type="match status" value="1"/>
</dbReference>
<protein>
    <recommendedName>
        <fullName evidence="5">SAM-dependent MTase TRM10-type domain-containing protein</fullName>
    </recommendedName>
</protein>
<sequence>LGRCLQYRRGISERVVRSHWSKPSSSQTTEPSTEKPTAESNDVDFATNFKNLLPSQQLRRTMSDAQNKQLDHLIKQVELYCYMAKKVPTRIYDESWRELLEMRTVLERVCKLEFYAVKERREERDMSKSNEALFKEFLEGQAVNYNAGGMGYGPGMHELIANPLRRKARLNLVDGARIYQSLRLADNPTIVMDMQYVFDGKHRGEFNIKRQLQYLITENMHASRPLPLIFSNVANNIHGRGYMEKSLGYWSGEYLDQTILPDVEAVGPREALIKRTGKKKPKIVYVSRFAKNVLDGPLRADAYVLCASYDQQRESIIAAHKDHIEAFRLPIDRYVKWEQGPKVIPFPNLMRIFREVMDSGGDWKTAFYNNISKRHIEPMNPEVQAIRQSMRESQVRERSSIISAIIDSYGEHP</sequence>
<dbReference type="GO" id="GO:0097745">
    <property type="term" value="P:mitochondrial tRNA 5'-end processing"/>
    <property type="evidence" value="ECO:0007669"/>
    <property type="project" value="TreeGrafter"/>
</dbReference>
<dbReference type="GO" id="GO:0005739">
    <property type="term" value="C:mitochondrion"/>
    <property type="evidence" value="ECO:0007669"/>
    <property type="project" value="TreeGrafter"/>
</dbReference>
<dbReference type="GO" id="GO:0000049">
    <property type="term" value="F:tRNA binding"/>
    <property type="evidence" value="ECO:0007669"/>
    <property type="project" value="TreeGrafter"/>
</dbReference>
<dbReference type="GO" id="GO:0008168">
    <property type="term" value="F:methyltransferase activity"/>
    <property type="evidence" value="ECO:0007669"/>
    <property type="project" value="UniProtKB-KW"/>
</dbReference>
<dbReference type="Proteomes" id="UP001432027">
    <property type="component" value="Unassembled WGS sequence"/>
</dbReference>
<accession>A0AAV5U9D1</accession>
<comment type="caution">
    <text evidence="6">The sequence shown here is derived from an EMBL/GenBank/DDBJ whole genome shotgun (WGS) entry which is preliminary data.</text>
</comment>
<proteinExistence type="predicted"/>
<dbReference type="AlphaFoldDB" id="A0AAV5U9D1"/>
<keyword evidence="7" id="KW-1185">Reference proteome</keyword>
<dbReference type="GO" id="GO:0032259">
    <property type="term" value="P:methylation"/>
    <property type="evidence" value="ECO:0007669"/>
    <property type="project" value="UniProtKB-KW"/>
</dbReference>
<evidence type="ECO:0000256" key="1">
    <source>
        <dbReference type="ARBA" id="ARBA00022603"/>
    </source>
</evidence>
<evidence type="ECO:0000313" key="6">
    <source>
        <dbReference type="EMBL" id="GMT03273.1"/>
    </source>
</evidence>
<evidence type="ECO:0000256" key="4">
    <source>
        <dbReference type="SAM" id="MobiDB-lite"/>
    </source>
</evidence>
<keyword evidence="1" id="KW-0489">Methyltransferase</keyword>
<evidence type="ECO:0000256" key="2">
    <source>
        <dbReference type="ARBA" id="ARBA00022679"/>
    </source>
</evidence>
<name>A0AAV5U9D1_9BILA</name>
<reference evidence="6" key="1">
    <citation type="submission" date="2023-10" db="EMBL/GenBank/DDBJ databases">
        <title>Genome assembly of Pristionchus species.</title>
        <authorList>
            <person name="Yoshida K."/>
            <person name="Sommer R.J."/>
        </authorList>
    </citation>
    <scope>NUCLEOTIDE SEQUENCE</scope>
    <source>
        <strain evidence="6">RS0144</strain>
    </source>
</reference>
<evidence type="ECO:0000313" key="7">
    <source>
        <dbReference type="Proteomes" id="UP001432027"/>
    </source>
</evidence>
<dbReference type="InterPro" id="IPR007356">
    <property type="entry name" value="tRNA_m1G_MeTrfase_euk"/>
</dbReference>
<feature type="domain" description="SAM-dependent MTase TRM10-type" evidence="5">
    <location>
        <begin position="174"/>
        <end position="378"/>
    </location>
</feature>
<feature type="non-terminal residue" evidence="6">
    <location>
        <position position="1"/>
    </location>
</feature>
<dbReference type="InterPro" id="IPR038459">
    <property type="entry name" value="MT_TRM10-typ_sf"/>
</dbReference>
<dbReference type="InterPro" id="IPR028564">
    <property type="entry name" value="MT_TRM10-typ"/>
</dbReference>
<dbReference type="PANTHER" id="PTHR13563">
    <property type="entry name" value="TRNA (GUANINE-9-) METHYLTRANSFERASE"/>
    <property type="match status" value="1"/>
</dbReference>
<dbReference type="GO" id="GO:0005654">
    <property type="term" value="C:nucleoplasm"/>
    <property type="evidence" value="ECO:0007669"/>
    <property type="project" value="TreeGrafter"/>
</dbReference>
<organism evidence="6 7">
    <name type="scientific">Pristionchus entomophagus</name>
    <dbReference type="NCBI Taxonomy" id="358040"/>
    <lineage>
        <taxon>Eukaryota</taxon>
        <taxon>Metazoa</taxon>
        <taxon>Ecdysozoa</taxon>
        <taxon>Nematoda</taxon>
        <taxon>Chromadorea</taxon>
        <taxon>Rhabditida</taxon>
        <taxon>Rhabditina</taxon>
        <taxon>Diplogasteromorpha</taxon>
        <taxon>Diplogasteroidea</taxon>
        <taxon>Neodiplogasteridae</taxon>
        <taxon>Pristionchus</taxon>
    </lineage>
</organism>
<evidence type="ECO:0000256" key="3">
    <source>
        <dbReference type="ARBA" id="ARBA00022691"/>
    </source>
</evidence>
<feature type="region of interest" description="Disordered" evidence="4">
    <location>
        <begin position="18"/>
        <end position="41"/>
    </location>
</feature>